<dbReference type="Gene3D" id="3.30.565.10">
    <property type="entry name" value="Histidine kinase-like ATPase, C-terminal domain"/>
    <property type="match status" value="1"/>
</dbReference>
<feature type="domain" description="Histidine kinase" evidence="8">
    <location>
        <begin position="601"/>
        <end position="824"/>
    </location>
</feature>
<dbReference type="InterPro" id="IPR003594">
    <property type="entry name" value="HATPase_dom"/>
</dbReference>
<comment type="caution">
    <text evidence="9">The sequence shown here is derived from an EMBL/GenBank/DDBJ whole genome shotgun (WGS) entry which is preliminary data.</text>
</comment>
<feature type="transmembrane region" description="Helical" evidence="6">
    <location>
        <begin position="35"/>
        <end position="54"/>
    </location>
</feature>
<keyword evidence="6" id="KW-1133">Transmembrane helix</keyword>
<evidence type="ECO:0000256" key="5">
    <source>
        <dbReference type="ARBA" id="ARBA00022777"/>
    </source>
</evidence>
<dbReference type="EMBL" id="JXSL01000030">
    <property type="protein sequence ID" value="KIL97253.1"/>
    <property type="molecule type" value="Genomic_DNA"/>
</dbReference>
<dbReference type="EC" id="2.7.13.3" evidence="2"/>
<dbReference type="RefSeq" id="WP_236686388.1">
    <property type="nucleotide sequence ID" value="NZ_JXSL01000030.1"/>
</dbReference>
<evidence type="ECO:0000259" key="8">
    <source>
        <dbReference type="PROSITE" id="PS50109"/>
    </source>
</evidence>
<gene>
    <name evidence="9" type="ORF">CCC_00314</name>
</gene>
<dbReference type="Gene3D" id="3.30.450.20">
    <property type="entry name" value="PAS domain"/>
    <property type="match status" value="2"/>
</dbReference>
<dbReference type="Pfam" id="PF00512">
    <property type="entry name" value="HisKA"/>
    <property type="match status" value="1"/>
</dbReference>
<dbReference type="PANTHER" id="PTHR43047:SF72">
    <property type="entry name" value="OSMOSENSING HISTIDINE PROTEIN KINASE SLN1"/>
    <property type="match status" value="1"/>
</dbReference>
<dbReference type="Pfam" id="PF02518">
    <property type="entry name" value="HATPase_c"/>
    <property type="match status" value="1"/>
</dbReference>
<dbReference type="Gene3D" id="1.10.287.130">
    <property type="match status" value="1"/>
</dbReference>
<dbReference type="SMART" id="SM00091">
    <property type="entry name" value="PAS"/>
    <property type="match status" value="3"/>
</dbReference>
<dbReference type="SUPFAM" id="SSF55785">
    <property type="entry name" value="PYP-like sensor domain (PAS domain)"/>
    <property type="match status" value="3"/>
</dbReference>
<evidence type="ECO:0000256" key="3">
    <source>
        <dbReference type="ARBA" id="ARBA00022553"/>
    </source>
</evidence>
<dbReference type="SMART" id="SM00387">
    <property type="entry name" value="HATPase_c"/>
    <property type="match status" value="1"/>
</dbReference>
<dbReference type="InterPro" id="IPR036097">
    <property type="entry name" value="HisK_dim/P_sf"/>
</dbReference>
<dbReference type="InterPro" id="IPR003661">
    <property type="entry name" value="HisK_dim/P_dom"/>
</dbReference>
<evidence type="ECO:0000256" key="2">
    <source>
        <dbReference type="ARBA" id="ARBA00012438"/>
    </source>
</evidence>
<protein>
    <recommendedName>
        <fullName evidence="2">histidine kinase</fullName>
        <ecNumber evidence="2">2.7.13.3</ecNumber>
    </recommendedName>
</protein>
<dbReference type="GO" id="GO:0009927">
    <property type="term" value="F:histidine phosphotransfer kinase activity"/>
    <property type="evidence" value="ECO:0007669"/>
    <property type="project" value="TreeGrafter"/>
</dbReference>
<feature type="signal peptide" evidence="7">
    <location>
        <begin position="1"/>
        <end position="20"/>
    </location>
</feature>
<dbReference type="CDD" id="cd00082">
    <property type="entry name" value="HisKA"/>
    <property type="match status" value="1"/>
</dbReference>
<evidence type="ECO:0000256" key="6">
    <source>
        <dbReference type="SAM" id="Phobius"/>
    </source>
</evidence>
<evidence type="ECO:0000313" key="10">
    <source>
        <dbReference type="Proteomes" id="UP000031971"/>
    </source>
</evidence>
<proteinExistence type="predicted"/>
<dbReference type="PRINTS" id="PR00344">
    <property type="entry name" value="BCTRLSENSOR"/>
</dbReference>
<dbReference type="Pfam" id="PF12860">
    <property type="entry name" value="PAS_7"/>
    <property type="match status" value="2"/>
</dbReference>
<keyword evidence="6" id="KW-0812">Transmembrane</keyword>
<evidence type="ECO:0000256" key="7">
    <source>
        <dbReference type="SAM" id="SignalP"/>
    </source>
</evidence>
<dbReference type="InterPro" id="IPR036890">
    <property type="entry name" value="HATPase_C_sf"/>
</dbReference>
<dbReference type="InterPro" id="IPR005467">
    <property type="entry name" value="His_kinase_dom"/>
</dbReference>
<keyword evidence="10" id="KW-1185">Reference proteome</keyword>
<dbReference type="AlphaFoldDB" id="A0A0C2YQ55"/>
<dbReference type="PANTHER" id="PTHR43047">
    <property type="entry name" value="TWO-COMPONENT HISTIDINE PROTEIN KINASE"/>
    <property type="match status" value="1"/>
</dbReference>
<dbReference type="PROSITE" id="PS50109">
    <property type="entry name" value="HIS_KIN"/>
    <property type="match status" value="1"/>
</dbReference>
<reference evidence="9 10" key="1">
    <citation type="submission" date="2015-01" db="EMBL/GenBank/DDBJ databases">
        <title>Genome Sequence of Magnetospirillum magnetotacticum Strain MS-1.</title>
        <authorList>
            <person name="Marinov G.K."/>
            <person name="Smalley M.D."/>
            <person name="DeSalvo G."/>
        </authorList>
    </citation>
    <scope>NUCLEOTIDE SEQUENCE [LARGE SCALE GENOMIC DNA]</scope>
    <source>
        <strain evidence="9 10">MS-1</strain>
    </source>
</reference>
<evidence type="ECO:0000256" key="4">
    <source>
        <dbReference type="ARBA" id="ARBA00022679"/>
    </source>
</evidence>
<evidence type="ECO:0000256" key="1">
    <source>
        <dbReference type="ARBA" id="ARBA00000085"/>
    </source>
</evidence>
<organism evidence="9 10">
    <name type="scientific">Paramagnetospirillum magnetotacticum MS-1</name>
    <dbReference type="NCBI Taxonomy" id="272627"/>
    <lineage>
        <taxon>Bacteria</taxon>
        <taxon>Pseudomonadati</taxon>
        <taxon>Pseudomonadota</taxon>
        <taxon>Alphaproteobacteria</taxon>
        <taxon>Rhodospirillales</taxon>
        <taxon>Magnetospirillaceae</taxon>
        <taxon>Paramagnetospirillum</taxon>
    </lineage>
</organism>
<dbReference type="InterPro" id="IPR004358">
    <property type="entry name" value="Sig_transdc_His_kin-like_C"/>
</dbReference>
<accession>A0A0C2YQ55</accession>
<keyword evidence="7" id="KW-0732">Signal</keyword>
<feature type="chain" id="PRO_5002174673" description="histidine kinase" evidence="7">
    <location>
        <begin position="21"/>
        <end position="827"/>
    </location>
</feature>
<dbReference type="SUPFAM" id="SSF47384">
    <property type="entry name" value="Homodimeric domain of signal transducing histidine kinase"/>
    <property type="match status" value="1"/>
</dbReference>
<dbReference type="GO" id="GO:0005886">
    <property type="term" value="C:plasma membrane"/>
    <property type="evidence" value="ECO:0007669"/>
    <property type="project" value="TreeGrafter"/>
</dbReference>
<dbReference type="GO" id="GO:0000155">
    <property type="term" value="F:phosphorelay sensor kinase activity"/>
    <property type="evidence" value="ECO:0007669"/>
    <property type="project" value="InterPro"/>
</dbReference>
<keyword evidence="3" id="KW-0597">Phosphoprotein</keyword>
<dbReference type="Proteomes" id="UP000031971">
    <property type="component" value="Unassembled WGS sequence"/>
</dbReference>
<dbReference type="InterPro" id="IPR035965">
    <property type="entry name" value="PAS-like_dom_sf"/>
</dbReference>
<comment type="catalytic activity">
    <reaction evidence="1">
        <text>ATP + protein L-histidine = ADP + protein N-phospho-L-histidine.</text>
        <dbReference type="EC" id="2.7.13.3"/>
    </reaction>
</comment>
<dbReference type="STRING" id="272627.CCC_00314"/>
<dbReference type="SUPFAM" id="SSF55874">
    <property type="entry name" value="ATPase domain of HSP90 chaperone/DNA topoisomerase II/histidine kinase"/>
    <property type="match status" value="1"/>
</dbReference>
<keyword evidence="6" id="KW-0472">Membrane</keyword>
<keyword evidence="5" id="KW-0418">Kinase</keyword>
<keyword evidence="4" id="KW-0808">Transferase</keyword>
<name>A0A0C2YQ55_PARME</name>
<dbReference type="InterPro" id="IPR000014">
    <property type="entry name" value="PAS"/>
</dbReference>
<evidence type="ECO:0000313" key="9">
    <source>
        <dbReference type="EMBL" id="KIL97253.1"/>
    </source>
</evidence>
<dbReference type="SMART" id="SM00388">
    <property type="entry name" value="HisKA"/>
    <property type="match status" value="1"/>
</dbReference>
<sequence length="827" mass="89736">MRAAIAAGLALMLASGAAAADEASSLASLRFDPLSLGIGALLILIPALAVLALLRWRMVGLAADASRAAGLAERLTESLLAAPDGFYAWLGAEREICSRRLAVLLGLFGGTESTFMDVLESFAAADAAQLDGAARRLREEGAGFELELRLRDGGRRVRAAGVRASSPEGTALADLIWMHDVTEGAAFEAELATRLAGLAAERERIDGLLGVLPIPVWVRDDDLSLLHVNRAYARAVDVASPHAAVAGQIELASDGSVREARALAARARAAGEPRAESFHLVLGGQRRFTEITEAPFEAADGGLLTAGYALDLTRIEDLQVELARHASAHAQVLEHLATAIAIFSTDTRLTFFNTAFTRLWRLEAEWLQAQPTYGAVLDSLRERRLLPEVADYRAYKEDELKRFISLIDAAETLLHLPDGRTLRRMIAAHPYGGLIFTYEDVTDTLALERSFNTALAVQRETLDHLHEGVAVFRGDGRLRLFNPAYARIWNLPVTLLETEPHLNELVEAHRPYFEGGAERASVWPEVRERLVALFNTRAPQSGRVERLDDSIVDFASVPLPDGAMLLTWLDVTDSARVERALRERNEALAAADLLKSEFIANVSAEVRKPLTTVIGFSEMLAAEYFGKLNKRQHEYARGITEAGQGLQSLISDILDLAAIEAGQMALELDTVDIHPMLSGVLGLVRERVREKKVHLDFDCPLEIGWIVADERRLRQVLFNLLGNALKRTPSGGKVSVRAERRPTELALTISDTGTGLSDEQQERLFGGFAAGGRRDVLPAGQSDDDSGIGLALVQRFVDLHGGRVELASLPGQGTVVTVRLPVGAGVA</sequence>